<keyword evidence="1" id="KW-0472">Membrane</keyword>
<evidence type="ECO:0000313" key="3">
    <source>
        <dbReference type="Proteomes" id="UP001205843"/>
    </source>
</evidence>
<comment type="caution">
    <text evidence="2">The sequence shown here is derived from an EMBL/GenBank/DDBJ whole genome shotgun (WGS) entry which is preliminary data.</text>
</comment>
<evidence type="ECO:0000313" key="2">
    <source>
        <dbReference type="EMBL" id="MCP1675944.1"/>
    </source>
</evidence>
<sequence length="120" mass="14225">MAKLLMHLRGVSDEEADEVRELLSRHQIDYYETPPNHWGLTMGAIWLRDEDQKDEASQLLDTYQQERQQRVREEYAARREAGEIDTVLTRILREPVRFLVYLGIIGTILYFLITPFFRLG</sequence>
<dbReference type="RefSeq" id="WP_253480299.1">
    <property type="nucleotide sequence ID" value="NZ_JALJXV010000007.1"/>
</dbReference>
<keyword evidence="1" id="KW-1133">Transmembrane helix</keyword>
<dbReference type="AlphaFoldDB" id="A0AAE3G6I3"/>
<dbReference type="EMBL" id="JALJXV010000007">
    <property type="protein sequence ID" value="MCP1675944.1"/>
    <property type="molecule type" value="Genomic_DNA"/>
</dbReference>
<keyword evidence="3" id="KW-1185">Reference proteome</keyword>
<keyword evidence="1" id="KW-0812">Transmembrane</keyword>
<protein>
    <recommendedName>
        <fullName evidence="4">DUF2007 domain-containing protein</fullName>
    </recommendedName>
</protein>
<organism evidence="2 3">
    <name type="scientific">Natronocella acetinitrilica</name>
    <dbReference type="NCBI Taxonomy" id="414046"/>
    <lineage>
        <taxon>Bacteria</taxon>
        <taxon>Pseudomonadati</taxon>
        <taxon>Pseudomonadota</taxon>
        <taxon>Gammaproteobacteria</taxon>
        <taxon>Chromatiales</taxon>
        <taxon>Ectothiorhodospiraceae</taxon>
        <taxon>Natronocella</taxon>
    </lineage>
</organism>
<feature type="transmembrane region" description="Helical" evidence="1">
    <location>
        <begin position="98"/>
        <end position="117"/>
    </location>
</feature>
<name>A0AAE3G6I3_9GAMM</name>
<evidence type="ECO:0008006" key="4">
    <source>
        <dbReference type="Google" id="ProtNLM"/>
    </source>
</evidence>
<accession>A0AAE3G6I3</accession>
<reference evidence="2" key="1">
    <citation type="submission" date="2022-03" db="EMBL/GenBank/DDBJ databases">
        <title>Genomic Encyclopedia of Type Strains, Phase III (KMG-III): the genomes of soil and plant-associated and newly described type strains.</title>
        <authorList>
            <person name="Whitman W."/>
        </authorList>
    </citation>
    <scope>NUCLEOTIDE SEQUENCE</scope>
    <source>
        <strain evidence="2">ANL 6-2</strain>
    </source>
</reference>
<proteinExistence type="predicted"/>
<dbReference type="Pfam" id="PF19661">
    <property type="entry name" value="DUF6164"/>
    <property type="match status" value="1"/>
</dbReference>
<gene>
    <name evidence="2" type="ORF">J2T57_003099</name>
</gene>
<evidence type="ECO:0000256" key="1">
    <source>
        <dbReference type="SAM" id="Phobius"/>
    </source>
</evidence>
<dbReference type="InterPro" id="IPR046162">
    <property type="entry name" value="DUF6164"/>
</dbReference>
<dbReference type="Proteomes" id="UP001205843">
    <property type="component" value="Unassembled WGS sequence"/>
</dbReference>